<dbReference type="Proteomes" id="UP001500784">
    <property type="component" value="Unassembled WGS sequence"/>
</dbReference>
<name>A0ABN2P1P6_9MICC</name>
<keyword evidence="3" id="KW-1185">Reference proteome</keyword>
<dbReference type="SUPFAM" id="SSF53213">
    <property type="entry name" value="LigB-like"/>
    <property type="match status" value="1"/>
</dbReference>
<dbReference type="InterPro" id="IPR004183">
    <property type="entry name" value="Xdiol_dOase_suB"/>
</dbReference>
<evidence type="ECO:0000313" key="3">
    <source>
        <dbReference type="Proteomes" id="UP001500784"/>
    </source>
</evidence>
<dbReference type="NCBIfam" id="NF009909">
    <property type="entry name" value="PRK13370.1-3"/>
    <property type="match status" value="1"/>
</dbReference>
<sequence>MTLCMSHSPGFARDREEVDGHQFRAGVSSARGIVEAWDPTLVVFFGSDHRRAFGEILPAISVVLSAEGLGDSESPTGPYDVPAETARGLAAHLLDADFDVAITRHIALDHGFGQTTADILGGLAARPVIPIFINCATFPLSRPGRSAELGRAVAAYFAATNERVLFIGSGGMSHNPPTLALTSEGLSEEERRAVSAAHREAAKDDIRPEWDKEMLARLGADDTSWVDEVTTDQLQAGGVGAHELRTWFAAYAAGNEGLETVAYEPVREWLTGLGIAVSRQAAELRVPR</sequence>
<comment type="caution">
    <text evidence="2">The sequence shown here is derived from an EMBL/GenBank/DDBJ whole genome shotgun (WGS) entry which is preliminary data.</text>
</comment>
<accession>A0ABN2P1P6</accession>
<reference evidence="2 3" key="1">
    <citation type="journal article" date="2019" name="Int. J. Syst. Evol. Microbiol.">
        <title>The Global Catalogue of Microorganisms (GCM) 10K type strain sequencing project: providing services to taxonomists for standard genome sequencing and annotation.</title>
        <authorList>
            <consortium name="The Broad Institute Genomics Platform"/>
            <consortium name="The Broad Institute Genome Sequencing Center for Infectious Disease"/>
            <person name="Wu L."/>
            <person name="Ma J."/>
        </authorList>
    </citation>
    <scope>NUCLEOTIDE SEQUENCE [LARGE SCALE GENOMIC DNA]</scope>
    <source>
        <strain evidence="2 3">JCM 13316</strain>
    </source>
</reference>
<organism evidence="2 3">
    <name type="scientific">Arthrobacter gandavensis</name>
    <dbReference type="NCBI Taxonomy" id="169960"/>
    <lineage>
        <taxon>Bacteria</taxon>
        <taxon>Bacillati</taxon>
        <taxon>Actinomycetota</taxon>
        <taxon>Actinomycetes</taxon>
        <taxon>Micrococcales</taxon>
        <taxon>Micrococcaceae</taxon>
        <taxon>Arthrobacter</taxon>
    </lineage>
</organism>
<feature type="domain" description="Extradiol ring-cleavage dioxygenase class III enzyme subunit B" evidence="1">
    <location>
        <begin position="2"/>
        <end position="268"/>
    </location>
</feature>
<dbReference type="Gene3D" id="3.40.830.10">
    <property type="entry name" value="LigB-like"/>
    <property type="match status" value="1"/>
</dbReference>
<protein>
    <submittedName>
        <fullName evidence="2">3-carboxyethylcatechol 2,3-dioxygenase</fullName>
    </submittedName>
</protein>
<dbReference type="Pfam" id="PF02900">
    <property type="entry name" value="LigB"/>
    <property type="match status" value="1"/>
</dbReference>
<gene>
    <name evidence="2" type="primary">mhpB</name>
    <name evidence="2" type="ORF">GCM10009688_07920</name>
</gene>
<evidence type="ECO:0000259" key="1">
    <source>
        <dbReference type="Pfam" id="PF02900"/>
    </source>
</evidence>
<proteinExistence type="predicted"/>
<dbReference type="EMBL" id="BAAALV010000002">
    <property type="protein sequence ID" value="GAA1906399.1"/>
    <property type="molecule type" value="Genomic_DNA"/>
</dbReference>
<evidence type="ECO:0000313" key="2">
    <source>
        <dbReference type="EMBL" id="GAA1906399.1"/>
    </source>
</evidence>